<dbReference type="Gene3D" id="2.60.120.260">
    <property type="entry name" value="Galactose-binding domain-like"/>
    <property type="match status" value="1"/>
</dbReference>
<dbReference type="CDD" id="cd08366">
    <property type="entry name" value="APC10"/>
    <property type="match status" value="1"/>
</dbReference>
<dbReference type="Pfam" id="PF05380">
    <property type="entry name" value="Peptidase_A17"/>
    <property type="match status" value="1"/>
</dbReference>
<dbReference type="InterPro" id="IPR004939">
    <property type="entry name" value="APC_su10/DOC_dom"/>
</dbReference>
<organism evidence="8 9">
    <name type="scientific">Trichinella britovi</name>
    <name type="common">Parasitic roundworm</name>
    <dbReference type="NCBI Taxonomy" id="45882"/>
    <lineage>
        <taxon>Eukaryota</taxon>
        <taxon>Metazoa</taxon>
        <taxon>Ecdysozoa</taxon>
        <taxon>Nematoda</taxon>
        <taxon>Enoplea</taxon>
        <taxon>Dorylaimia</taxon>
        <taxon>Trichinellida</taxon>
        <taxon>Trichinellidae</taxon>
        <taxon>Trichinella</taxon>
    </lineage>
</organism>
<sequence>MSGSILREFNEHVPARGRSGVRREVTISCTESIPEQLLHGREYFDISDEAAWVVSTYKRGHGVPALRDASHNTYWQTNGPLPHLLTLYFNRLTLISHLCIYVDTDVDGSYTPKTLSIRRGTQLCDMVENVLVHLANFKGWAVIPLCARGRNFVSAFILQIAILANHLNGRDSCIRQIKVFGPKFEWKNELSHKALVFSFEIDLWVFVIERPCGIPITLDVTGNIRDYSYMRELERAREELSSPTLVRNFLDLLIPYWDRACQLVEKYEDTLPIRNPANDIIEWHNFAIEVAKARSIAEDYLKKDKVDDDHRDMKQNSGALYHPNLPKWELPKFDGDVLQFETFWEQFEDQIHRQSELRDTTKFTKFYDEVVSHIRALEVLGKNLSSPELTGSEVLLEIFKLKVEELVSMDDHKPSSNVTFMKRKSPPRNRLPSVAALHAETRPFEGCTVCGEHHRISQCPKFIAESTQDHWKIATRENLCFCCLQRGHKRNRCPETKRCDHPSCRKRHHKLLHSDKETHKVRTDETLPLKSSTEKDEDVSSNRALLGRTSTEKENLLQTARAILQSDDGNQLFVTCLFDSDCQRSLIRKDLAESLRLKGTTEQLMLLRMGESHSKYEKLRCVNFRLKGIYGGEDSYPIEPLCVPRITTVDANPSAANWHHLHGLNLADIFPRERTENDVLIRIDFYNLLLFRQRIVGGITFPEAVNTPFRWIVSGNIPSNDREIIGVTDDKGTEDPSVYCHMKTFEETLEYSDGRYTRDLVRILLRFRRHRIDVHADESRMFLQIGLHKEDRDETLFQINVFSFFAIAAMQHHAKQNKDKWPKAAEEVLKNVYVYDLLFSLDDRTETVECVKELKQLTETAGFCLTKWSSNEPTILRSLPEKGVASDCKPKTALGIVWDNKEDTITSLAICVARSDQQMTKRGMLSAVMMIFDPLGYLSPFLVKAKHWQDWITKIPSISEIRLPRCLLPIGTDCIKEVELHGYGDASEMAYGSTVYLKITTVLGEIITNLVMSKTRIAPVKRVTLPRLELMAALITAKLLSFVKTSLEVKFSRIICWTDSQIALRWIQGDSYRWKPFVGNRVESILELTEAQWWRYCPTTDNPADVLTSGCSLKDLVSINLWWHGPHWLAKCEDVWPTAKLELTIERSPEFQAEVQKSARELHVQATTEAVLDVQKYSSLTKLLNVTAYVLRFITKYKVTPEERKSSTCEKSIKRNNSG</sequence>
<keyword evidence="5" id="KW-0131">Cell cycle</keyword>
<dbReference type="Pfam" id="PF03256">
    <property type="entry name" value="ANAPC10"/>
    <property type="match status" value="1"/>
</dbReference>
<comment type="caution">
    <text evidence="8">The sequence shown here is derived from an EMBL/GenBank/DDBJ whole genome shotgun (WGS) entry which is preliminary data.</text>
</comment>
<feature type="region of interest" description="Disordered" evidence="6">
    <location>
        <begin position="515"/>
        <end position="542"/>
    </location>
</feature>
<dbReference type="SMART" id="SM01337">
    <property type="entry name" value="APC10"/>
    <property type="match status" value="1"/>
</dbReference>
<feature type="compositionally biased region" description="Basic and acidic residues" evidence="6">
    <location>
        <begin position="515"/>
        <end position="540"/>
    </location>
</feature>
<keyword evidence="3" id="KW-0132">Cell division</keyword>
<feature type="domain" description="DOC" evidence="7">
    <location>
        <begin position="22"/>
        <end position="206"/>
    </location>
</feature>
<dbReference type="STRING" id="45882.A0A0V1CSN2"/>
<dbReference type="InterPro" id="IPR016901">
    <property type="entry name" value="APC10/Doc1"/>
</dbReference>
<evidence type="ECO:0000256" key="2">
    <source>
        <dbReference type="ARBA" id="ARBA00013927"/>
    </source>
</evidence>
<reference evidence="8 9" key="1">
    <citation type="submission" date="2015-01" db="EMBL/GenBank/DDBJ databases">
        <title>Evolution of Trichinella species and genotypes.</title>
        <authorList>
            <person name="Korhonen P.K."/>
            <person name="Edoardo P."/>
            <person name="Giuseppe L.R."/>
            <person name="Gasser R.B."/>
        </authorList>
    </citation>
    <scope>NUCLEOTIDE SEQUENCE [LARGE SCALE GENOMIC DNA]</scope>
    <source>
        <strain evidence="8">ISS120</strain>
    </source>
</reference>
<accession>A0A0V1CSN2</accession>
<dbReference type="InterPro" id="IPR043502">
    <property type="entry name" value="DNA/RNA_pol_sf"/>
</dbReference>
<dbReference type="GO" id="GO:0051301">
    <property type="term" value="P:cell division"/>
    <property type="evidence" value="ECO:0007669"/>
    <property type="project" value="UniProtKB-KW"/>
</dbReference>
<dbReference type="InterPro" id="IPR008979">
    <property type="entry name" value="Galactose-bd-like_sf"/>
</dbReference>
<evidence type="ECO:0000259" key="7">
    <source>
        <dbReference type="PROSITE" id="PS51284"/>
    </source>
</evidence>
<evidence type="ECO:0000256" key="1">
    <source>
        <dbReference type="ARBA" id="ARBA00006762"/>
    </source>
</evidence>
<evidence type="ECO:0000313" key="9">
    <source>
        <dbReference type="Proteomes" id="UP000054653"/>
    </source>
</evidence>
<dbReference type="SUPFAM" id="SSF49785">
    <property type="entry name" value="Galactose-binding domain-like"/>
    <property type="match status" value="1"/>
</dbReference>
<dbReference type="PROSITE" id="PS51284">
    <property type="entry name" value="DOC"/>
    <property type="match status" value="1"/>
</dbReference>
<dbReference type="Proteomes" id="UP000054653">
    <property type="component" value="Unassembled WGS sequence"/>
</dbReference>
<evidence type="ECO:0000256" key="6">
    <source>
        <dbReference type="SAM" id="MobiDB-lite"/>
    </source>
</evidence>
<dbReference type="InterPro" id="IPR008042">
    <property type="entry name" value="Retrotrans_Pao"/>
</dbReference>
<dbReference type="SUPFAM" id="SSF56672">
    <property type="entry name" value="DNA/RNA polymerases"/>
    <property type="match status" value="1"/>
</dbReference>
<dbReference type="EMBL" id="JYDI01000109">
    <property type="protein sequence ID" value="KRY52221.1"/>
    <property type="molecule type" value="Genomic_DNA"/>
</dbReference>
<evidence type="ECO:0000256" key="5">
    <source>
        <dbReference type="ARBA" id="ARBA00023306"/>
    </source>
</evidence>
<keyword evidence="4" id="KW-0498">Mitosis</keyword>
<proteinExistence type="inferred from homology"/>
<dbReference type="GO" id="GO:0005680">
    <property type="term" value="C:anaphase-promoting complex"/>
    <property type="evidence" value="ECO:0007669"/>
    <property type="project" value="InterPro"/>
</dbReference>
<dbReference type="OrthoDB" id="24948at2759"/>
<comment type="similarity">
    <text evidence="1">Belongs to the APC10 family.</text>
</comment>
<evidence type="ECO:0000313" key="8">
    <source>
        <dbReference type="EMBL" id="KRY52221.1"/>
    </source>
</evidence>
<keyword evidence="9" id="KW-1185">Reference proteome</keyword>
<name>A0A0V1CSN2_TRIBR</name>
<dbReference type="GO" id="GO:0031145">
    <property type="term" value="P:anaphase-promoting complex-dependent catabolic process"/>
    <property type="evidence" value="ECO:0007669"/>
    <property type="project" value="InterPro"/>
</dbReference>
<evidence type="ECO:0000256" key="4">
    <source>
        <dbReference type="ARBA" id="ARBA00022776"/>
    </source>
</evidence>
<protein>
    <recommendedName>
        <fullName evidence="2">Anaphase-promoting complex subunit 10</fullName>
    </recommendedName>
</protein>
<dbReference type="AlphaFoldDB" id="A0A0V1CSN2"/>
<gene>
    <name evidence="8" type="primary">ANAPC10</name>
    <name evidence="8" type="ORF">T03_4110</name>
</gene>
<dbReference type="PANTHER" id="PTHR47331">
    <property type="entry name" value="PHD-TYPE DOMAIN-CONTAINING PROTEIN"/>
    <property type="match status" value="1"/>
</dbReference>
<evidence type="ECO:0000256" key="3">
    <source>
        <dbReference type="ARBA" id="ARBA00022618"/>
    </source>
</evidence>